<dbReference type="InterPro" id="IPR052061">
    <property type="entry name" value="PTE-AB_protein"/>
</dbReference>
<dbReference type="InterPro" id="IPR006683">
    <property type="entry name" value="Thioestr_dom"/>
</dbReference>
<accession>A0A194X0E0</accession>
<proteinExistence type="predicted"/>
<feature type="domain" description="Thioesterase" evidence="1">
    <location>
        <begin position="90"/>
        <end position="173"/>
    </location>
</feature>
<dbReference type="PANTHER" id="PTHR47260:SF6">
    <property type="entry name" value="THIOESTERASE DOMAIN-CONTAINING PROTEIN"/>
    <property type="match status" value="1"/>
</dbReference>
<dbReference type="GeneID" id="28818155"/>
<dbReference type="InterPro" id="IPR029069">
    <property type="entry name" value="HotDog_dom_sf"/>
</dbReference>
<dbReference type="PANTHER" id="PTHR47260">
    <property type="entry name" value="UPF0644 PROTEIN PB2B4.06"/>
    <property type="match status" value="1"/>
</dbReference>
<sequence>MEERDLPHFRSIPWCMSILSGPAFIITPTFSRQFKANTEDSLFATTFQTPSTISHCLSLHSHPLPDSQWIPEVRSLMTLGLGMNGGPAMLHGGVIATLMDDVIGTLLTVNKNHSTGDPLSVNTVTAYMNVKYLRPIATPQTVLVIAKSRGTLDAKRKKFLMDAEIRDGEGTVLAKADSLWIRMVKK</sequence>
<evidence type="ECO:0000259" key="1">
    <source>
        <dbReference type="Pfam" id="PF03061"/>
    </source>
</evidence>
<dbReference type="RefSeq" id="XP_018068015.1">
    <property type="nucleotide sequence ID" value="XM_018208429.1"/>
</dbReference>
<organism evidence="2 3">
    <name type="scientific">Mollisia scopiformis</name>
    <name type="common">Conifer needle endophyte fungus</name>
    <name type="synonym">Phialocephala scopiformis</name>
    <dbReference type="NCBI Taxonomy" id="149040"/>
    <lineage>
        <taxon>Eukaryota</taxon>
        <taxon>Fungi</taxon>
        <taxon>Dikarya</taxon>
        <taxon>Ascomycota</taxon>
        <taxon>Pezizomycotina</taxon>
        <taxon>Leotiomycetes</taxon>
        <taxon>Helotiales</taxon>
        <taxon>Mollisiaceae</taxon>
        <taxon>Mollisia</taxon>
    </lineage>
</organism>
<dbReference type="Pfam" id="PF03061">
    <property type="entry name" value="4HBT"/>
    <property type="match status" value="1"/>
</dbReference>
<protein>
    <submittedName>
        <fullName evidence="2">Thioesterase superfamily protein</fullName>
    </submittedName>
</protein>
<name>A0A194X0E0_MOLSC</name>
<dbReference type="OrthoDB" id="506431at2759"/>
<gene>
    <name evidence="2" type="ORF">LY89DRAFT_558874</name>
</gene>
<feature type="non-terminal residue" evidence="2">
    <location>
        <position position="186"/>
    </location>
</feature>
<dbReference type="Gene3D" id="3.10.129.10">
    <property type="entry name" value="Hotdog Thioesterase"/>
    <property type="match status" value="1"/>
</dbReference>
<keyword evidence="3" id="KW-1185">Reference proteome</keyword>
<reference evidence="2 3" key="1">
    <citation type="submission" date="2015-10" db="EMBL/GenBank/DDBJ databases">
        <title>Full genome of DAOMC 229536 Phialocephala scopiformis, a fungal endophyte of spruce producing the potent anti-insectan compound rugulosin.</title>
        <authorList>
            <consortium name="DOE Joint Genome Institute"/>
            <person name="Walker A.K."/>
            <person name="Frasz S.L."/>
            <person name="Seifert K.A."/>
            <person name="Miller J.D."/>
            <person name="Mondo S.J."/>
            <person name="Labutti K."/>
            <person name="Lipzen A."/>
            <person name="Dockter R."/>
            <person name="Kennedy M."/>
            <person name="Grigoriev I.V."/>
            <person name="Spatafora J.W."/>
        </authorList>
    </citation>
    <scope>NUCLEOTIDE SEQUENCE [LARGE SCALE GENOMIC DNA]</scope>
    <source>
        <strain evidence="2 3">CBS 120377</strain>
    </source>
</reference>
<evidence type="ECO:0000313" key="3">
    <source>
        <dbReference type="Proteomes" id="UP000070700"/>
    </source>
</evidence>
<dbReference type="InParanoid" id="A0A194X0E0"/>
<dbReference type="KEGG" id="psco:LY89DRAFT_558874"/>
<dbReference type="CDD" id="cd03443">
    <property type="entry name" value="PaaI_thioesterase"/>
    <property type="match status" value="1"/>
</dbReference>
<dbReference type="Proteomes" id="UP000070700">
    <property type="component" value="Unassembled WGS sequence"/>
</dbReference>
<dbReference type="AlphaFoldDB" id="A0A194X0E0"/>
<dbReference type="SUPFAM" id="SSF54637">
    <property type="entry name" value="Thioesterase/thiol ester dehydrase-isomerase"/>
    <property type="match status" value="1"/>
</dbReference>
<evidence type="ECO:0000313" key="2">
    <source>
        <dbReference type="EMBL" id="KUJ13660.1"/>
    </source>
</evidence>
<dbReference type="EMBL" id="KQ947421">
    <property type="protein sequence ID" value="KUJ13660.1"/>
    <property type="molecule type" value="Genomic_DNA"/>
</dbReference>